<reference evidence="2" key="1">
    <citation type="journal article" date="2014" name="Int. J. Syst. Evol. Microbiol.">
        <title>Complete genome sequence of Corynebacterium casei LMG S-19264T (=DSM 44701T), isolated from a smear-ripened cheese.</title>
        <authorList>
            <consortium name="US DOE Joint Genome Institute (JGI-PGF)"/>
            <person name="Walter F."/>
            <person name="Albersmeier A."/>
            <person name="Kalinowski J."/>
            <person name="Ruckert C."/>
        </authorList>
    </citation>
    <scope>NUCLEOTIDE SEQUENCE</scope>
    <source>
        <strain evidence="2">JCM 4386</strain>
    </source>
</reference>
<feature type="compositionally biased region" description="Basic and acidic residues" evidence="1">
    <location>
        <begin position="54"/>
        <end position="70"/>
    </location>
</feature>
<accession>A0A918G046</accession>
<proteinExistence type="predicted"/>
<dbReference type="Proteomes" id="UP000606194">
    <property type="component" value="Unassembled WGS sequence"/>
</dbReference>
<evidence type="ECO:0000256" key="1">
    <source>
        <dbReference type="SAM" id="MobiDB-lite"/>
    </source>
</evidence>
<evidence type="ECO:0000313" key="3">
    <source>
        <dbReference type="Proteomes" id="UP000606194"/>
    </source>
</evidence>
<dbReference type="EMBL" id="BMTL01000023">
    <property type="protein sequence ID" value="GGS06880.1"/>
    <property type="molecule type" value="Genomic_DNA"/>
</dbReference>
<evidence type="ECO:0000313" key="2">
    <source>
        <dbReference type="EMBL" id="GGS06880.1"/>
    </source>
</evidence>
<protein>
    <submittedName>
        <fullName evidence="2">Uncharacterized protein</fullName>
    </submittedName>
</protein>
<gene>
    <name evidence="2" type="ORF">GCM10010269_52250</name>
</gene>
<sequence length="99" mass="10731">MVPDSRFPRSRVPDSRFPPDYRIGRQEGDAGGDGDEGAGAPSHQVRGDDVEDPDGARDGPADIPHPRTPDPHAPLRRRGHRSDSVRDGAPWNGRCRAAC</sequence>
<feature type="region of interest" description="Disordered" evidence="1">
    <location>
        <begin position="1"/>
        <end position="99"/>
    </location>
</feature>
<keyword evidence="3" id="KW-1185">Reference proteome</keyword>
<organism evidence="2 3">
    <name type="scientific">Streptomyces humidus</name>
    <dbReference type="NCBI Taxonomy" id="52259"/>
    <lineage>
        <taxon>Bacteria</taxon>
        <taxon>Bacillati</taxon>
        <taxon>Actinomycetota</taxon>
        <taxon>Actinomycetes</taxon>
        <taxon>Kitasatosporales</taxon>
        <taxon>Streptomycetaceae</taxon>
        <taxon>Streptomyces</taxon>
    </lineage>
</organism>
<dbReference type="AlphaFoldDB" id="A0A918G046"/>
<feature type="compositionally biased region" description="Basic and acidic residues" evidence="1">
    <location>
        <begin position="11"/>
        <end position="28"/>
    </location>
</feature>
<comment type="caution">
    <text evidence="2">The sequence shown here is derived from an EMBL/GenBank/DDBJ whole genome shotgun (WGS) entry which is preliminary data.</text>
</comment>
<name>A0A918G046_9ACTN</name>
<reference evidence="2" key="2">
    <citation type="submission" date="2020-09" db="EMBL/GenBank/DDBJ databases">
        <authorList>
            <person name="Sun Q."/>
            <person name="Ohkuma M."/>
        </authorList>
    </citation>
    <scope>NUCLEOTIDE SEQUENCE</scope>
    <source>
        <strain evidence="2">JCM 4386</strain>
    </source>
</reference>